<accession>A0A6C0GSQ4</accession>
<dbReference type="AlphaFoldDB" id="A0A6C0GSQ4"/>
<dbReference type="KEGG" id="rhoz:GXP67_33155"/>
<gene>
    <name evidence="2" type="ORF">GXP67_33155</name>
</gene>
<organism evidence="2 3">
    <name type="scientific">Rhodocytophaga rosea</name>
    <dbReference type="NCBI Taxonomy" id="2704465"/>
    <lineage>
        <taxon>Bacteria</taxon>
        <taxon>Pseudomonadati</taxon>
        <taxon>Bacteroidota</taxon>
        <taxon>Cytophagia</taxon>
        <taxon>Cytophagales</taxon>
        <taxon>Rhodocytophagaceae</taxon>
        <taxon>Rhodocytophaga</taxon>
    </lineage>
</organism>
<evidence type="ECO:0008006" key="4">
    <source>
        <dbReference type="Google" id="ProtNLM"/>
    </source>
</evidence>
<dbReference type="RefSeq" id="WP_162447101.1">
    <property type="nucleotide sequence ID" value="NZ_CP048222.1"/>
</dbReference>
<evidence type="ECO:0000256" key="1">
    <source>
        <dbReference type="SAM" id="SignalP"/>
    </source>
</evidence>
<keyword evidence="1" id="KW-0732">Signal</keyword>
<dbReference type="Proteomes" id="UP000480178">
    <property type="component" value="Chromosome"/>
</dbReference>
<feature type="chain" id="PRO_5025494422" description="Lipocalin-like domain-containing protein" evidence="1">
    <location>
        <begin position="20"/>
        <end position="139"/>
    </location>
</feature>
<evidence type="ECO:0000313" key="2">
    <source>
        <dbReference type="EMBL" id="QHT71159.1"/>
    </source>
</evidence>
<name>A0A6C0GSQ4_9BACT</name>
<feature type="signal peptide" evidence="1">
    <location>
        <begin position="1"/>
        <end position="19"/>
    </location>
</feature>
<proteinExistence type="predicted"/>
<sequence length="139" mass="15667">MKITLFHLLLIATALSFIAHVGKDNVTSGASIKTRKDLISRVWRVQQVLVNHSIDQTNDFKNSRFEFIKNGTYTFSRKDGKVHGTWELVPDEQKLVLDKGTPDADSIEIVMLSETQLYLSFPEKSAKLGSDISLFKLAL</sequence>
<reference evidence="2 3" key="1">
    <citation type="submission" date="2020-01" db="EMBL/GenBank/DDBJ databases">
        <authorList>
            <person name="Kim M.K."/>
        </authorList>
    </citation>
    <scope>NUCLEOTIDE SEQUENCE [LARGE SCALE GENOMIC DNA]</scope>
    <source>
        <strain evidence="2 3">172606-1</strain>
    </source>
</reference>
<protein>
    <recommendedName>
        <fullName evidence="4">Lipocalin-like domain-containing protein</fullName>
    </recommendedName>
</protein>
<evidence type="ECO:0000313" key="3">
    <source>
        <dbReference type="Proteomes" id="UP000480178"/>
    </source>
</evidence>
<keyword evidence="3" id="KW-1185">Reference proteome</keyword>
<dbReference type="EMBL" id="CP048222">
    <property type="protein sequence ID" value="QHT71159.1"/>
    <property type="molecule type" value="Genomic_DNA"/>
</dbReference>